<keyword evidence="1" id="KW-0472">Membrane</keyword>
<reference evidence="2 3" key="1">
    <citation type="submission" date="2018-07" db="EMBL/GenBank/DDBJ databases">
        <title>Genomic Encyclopedia of Archaeal and Bacterial Type Strains, Phase II (KMG-II): from individual species to whole genera.</title>
        <authorList>
            <person name="Goeker M."/>
        </authorList>
    </citation>
    <scope>NUCLEOTIDE SEQUENCE [LARGE SCALE GENOMIC DNA]</scope>
    <source>
        <strain evidence="2 3">DSM 25795</strain>
    </source>
</reference>
<dbReference type="AlphaFoldDB" id="A0A3D9FS69"/>
<sequence length="160" mass="18494">MDIFVLLQLILISFGATSAMTWFSYVMSRNFRELYKEPVLLSSVLSELHFNISIQSKKNMGWLFHYIVGFFFVFAYHIIWAKDILPVSIFSGLLLGVISGVIGIISWMIIFKLTHYQPSINFTGYFAQLFFAHMIFAIVATLLYYVTLIIFLLTKAYITT</sequence>
<dbReference type="Proteomes" id="UP000257004">
    <property type="component" value="Unassembled WGS sequence"/>
</dbReference>
<evidence type="ECO:0000313" key="2">
    <source>
        <dbReference type="EMBL" id="RED22630.1"/>
    </source>
</evidence>
<evidence type="ECO:0000256" key="1">
    <source>
        <dbReference type="SAM" id="Phobius"/>
    </source>
</evidence>
<dbReference type="EMBL" id="QRDQ01000010">
    <property type="protein sequence ID" value="RED22630.1"/>
    <property type="molecule type" value="Genomic_DNA"/>
</dbReference>
<comment type="caution">
    <text evidence="2">The sequence shown here is derived from an EMBL/GenBank/DDBJ whole genome shotgun (WGS) entry which is preliminary data.</text>
</comment>
<organism evidence="2 3">
    <name type="scientific">Flavobacterium cutihirudinis</name>
    <dbReference type="NCBI Taxonomy" id="1265740"/>
    <lineage>
        <taxon>Bacteria</taxon>
        <taxon>Pseudomonadati</taxon>
        <taxon>Bacteroidota</taxon>
        <taxon>Flavobacteriia</taxon>
        <taxon>Flavobacteriales</taxon>
        <taxon>Flavobacteriaceae</taxon>
        <taxon>Flavobacterium</taxon>
    </lineage>
</organism>
<keyword evidence="1" id="KW-0812">Transmembrane</keyword>
<keyword evidence="3" id="KW-1185">Reference proteome</keyword>
<dbReference type="OrthoDB" id="673991at2"/>
<feature type="transmembrane region" description="Helical" evidence="1">
    <location>
        <begin position="87"/>
        <end position="110"/>
    </location>
</feature>
<evidence type="ECO:0000313" key="3">
    <source>
        <dbReference type="Proteomes" id="UP000257004"/>
    </source>
</evidence>
<dbReference type="RefSeq" id="WP_115889245.1">
    <property type="nucleotide sequence ID" value="NZ_QRDQ01000010.1"/>
</dbReference>
<gene>
    <name evidence="2" type="ORF">BD847_3260</name>
</gene>
<protein>
    <submittedName>
        <fullName evidence="2">Uncharacterized protein</fullName>
    </submittedName>
</protein>
<feature type="transmembrane region" description="Helical" evidence="1">
    <location>
        <begin position="63"/>
        <end position="80"/>
    </location>
</feature>
<accession>A0A3D9FS69</accession>
<proteinExistence type="predicted"/>
<feature type="transmembrane region" description="Helical" evidence="1">
    <location>
        <begin position="130"/>
        <end position="153"/>
    </location>
</feature>
<keyword evidence="1" id="KW-1133">Transmembrane helix</keyword>
<name>A0A3D9FS69_9FLAO</name>